<dbReference type="EMBL" id="CP112887">
    <property type="protein sequence ID" value="WBW63290.1"/>
    <property type="molecule type" value="Genomic_DNA"/>
</dbReference>
<dbReference type="Proteomes" id="UP001210130">
    <property type="component" value="Chromosome"/>
</dbReference>
<dbReference type="AlphaFoldDB" id="A0AAJ5UGW0"/>
<reference evidence="1 2" key="1">
    <citation type="journal article" date="2023" name="Microbiol. Resour. Announc.">
        <title>Complete Genome Sequence of the First Colistin-Resistant Raoultella electrica Strain.</title>
        <authorList>
            <person name="Aldeia C."/>
            <person name="Campos-Madueno E.I."/>
            <person name="Sendi P."/>
            <person name="Endimiani A."/>
        </authorList>
    </citation>
    <scope>NUCLEOTIDE SEQUENCE [LARGE SCALE GENOMIC DNA]</scope>
    <source>
        <strain evidence="1 2">S2-IND-01-C</strain>
    </source>
</reference>
<organism evidence="1 2">
    <name type="scientific">Klebsiella electrica</name>
    <dbReference type="NCBI Taxonomy" id="1259973"/>
    <lineage>
        <taxon>Bacteria</taxon>
        <taxon>Pseudomonadati</taxon>
        <taxon>Pseudomonadota</taxon>
        <taxon>Gammaproteobacteria</taxon>
        <taxon>Enterobacterales</taxon>
        <taxon>Enterobacteriaceae</taxon>
        <taxon>Klebsiella/Raoultella group</taxon>
        <taxon>Klebsiella</taxon>
    </lineage>
</organism>
<evidence type="ECO:0000313" key="1">
    <source>
        <dbReference type="EMBL" id="WBW63290.1"/>
    </source>
</evidence>
<protein>
    <submittedName>
        <fullName evidence="1">Uncharacterized protein</fullName>
    </submittedName>
</protein>
<keyword evidence="2" id="KW-1185">Reference proteome</keyword>
<dbReference type="RefSeq" id="WP_154914050.1">
    <property type="nucleotide sequence ID" value="NZ_CP112887.1"/>
</dbReference>
<sequence length="142" mass="15811">MEKISFLYVSEITQGKIASGVHRPSPWVTKTELPASTPFDVTFGLILKIGKPYKVEIDISFEGKSLLNKEKGTINSDPVISFANSNDDYVSIENTVLRGVNITGYGTHKVVVTLHSTSDEISDKNLIHTAESYFFVSKDWLR</sequence>
<proteinExistence type="predicted"/>
<evidence type="ECO:0000313" key="2">
    <source>
        <dbReference type="Proteomes" id="UP001210130"/>
    </source>
</evidence>
<name>A0AAJ5UGW0_9ENTR</name>
<accession>A0AAJ5UGW0</accession>
<gene>
    <name evidence="1" type="ORF">OR613_10510</name>
</gene>